<evidence type="ECO:0000313" key="4">
    <source>
        <dbReference type="Proteomes" id="UP000245683"/>
    </source>
</evidence>
<feature type="chain" id="PRO_5043163681" description="HupE/UreJ family protein" evidence="2">
    <location>
        <begin position="29"/>
        <end position="253"/>
    </location>
</feature>
<dbReference type="InterPro" id="IPR032809">
    <property type="entry name" value="Put_HupE_UreJ"/>
</dbReference>
<evidence type="ECO:0000256" key="1">
    <source>
        <dbReference type="SAM" id="Phobius"/>
    </source>
</evidence>
<keyword evidence="1" id="KW-1133">Transmembrane helix</keyword>
<dbReference type="Proteomes" id="UP000245683">
    <property type="component" value="Unassembled WGS sequence"/>
</dbReference>
<proteinExistence type="predicted"/>
<evidence type="ECO:0000313" key="3">
    <source>
        <dbReference type="EMBL" id="PWU47570.1"/>
    </source>
</evidence>
<name>A0A317K4K6_9ACTN</name>
<feature type="transmembrane region" description="Helical" evidence="1">
    <location>
        <begin position="52"/>
        <end position="68"/>
    </location>
</feature>
<protein>
    <recommendedName>
        <fullName evidence="5">HupE/UreJ family protein</fullName>
    </recommendedName>
</protein>
<evidence type="ECO:0008006" key="5">
    <source>
        <dbReference type="Google" id="ProtNLM"/>
    </source>
</evidence>
<organism evidence="3 4">
    <name type="scientific">Micromonospora globispora</name>
    <dbReference type="NCBI Taxonomy" id="1450148"/>
    <lineage>
        <taxon>Bacteria</taxon>
        <taxon>Bacillati</taxon>
        <taxon>Actinomycetota</taxon>
        <taxon>Actinomycetes</taxon>
        <taxon>Micromonosporales</taxon>
        <taxon>Micromonosporaceae</taxon>
        <taxon>Micromonospora</taxon>
    </lineage>
</organism>
<sequence length="253" mass="25807">MSVTRQRAATVTAVVITALVAAPGTAWAHGVSGTSDSAGGFVWLGTKHMLAGWDHLLFVGGILLLAGEMRHAAKLISLFALGHSVTLFTATVADWHVNPVLVDIVVALSLVFVGVVGLRGRPKEWAWFAAAVLAFGLAHGLGLSTRLQAIGLPSDGMIPRVLAFNIGVEIGQLVAVLGMFMLGDVLSHYIPPLRNPRLSHAALVAAGAVAAAVLAVSSGGQALRPVQAAAACGGEHGQACVAAAPTTADTQAR</sequence>
<feature type="transmembrane region" description="Helical" evidence="1">
    <location>
        <begin position="99"/>
        <end position="118"/>
    </location>
</feature>
<keyword evidence="2" id="KW-0732">Signal</keyword>
<feature type="transmembrane region" description="Helical" evidence="1">
    <location>
        <begin position="125"/>
        <end position="142"/>
    </location>
</feature>
<gene>
    <name evidence="3" type="ORF">DLJ46_14190</name>
</gene>
<feature type="transmembrane region" description="Helical" evidence="1">
    <location>
        <begin position="162"/>
        <end position="186"/>
    </location>
</feature>
<dbReference type="EMBL" id="QGSV01000183">
    <property type="protein sequence ID" value="PWU47570.1"/>
    <property type="molecule type" value="Genomic_DNA"/>
</dbReference>
<reference evidence="4" key="1">
    <citation type="submission" date="2018-05" db="EMBL/GenBank/DDBJ databases">
        <title>Micromonospora globispora sp. nov. and Micromonospora rugosa sp. nov., isolated from marine sediment.</title>
        <authorList>
            <person name="Carro L."/>
            <person name="Aysel V."/>
            <person name="Cetin D."/>
            <person name="Igual J.M."/>
            <person name="Klenk H.-P."/>
            <person name="Trujillo M.E."/>
            <person name="Sahin N."/>
        </authorList>
    </citation>
    <scope>NUCLEOTIDE SEQUENCE [LARGE SCALE GENOMIC DNA]</scope>
    <source>
        <strain evidence="4">S2904</strain>
    </source>
</reference>
<dbReference type="AlphaFoldDB" id="A0A317K4K6"/>
<feature type="transmembrane region" description="Helical" evidence="1">
    <location>
        <begin position="198"/>
        <end position="216"/>
    </location>
</feature>
<evidence type="ECO:0000256" key="2">
    <source>
        <dbReference type="SAM" id="SignalP"/>
    </source>
</evidence>
<keyword evidence="1" id="KW-0812">Transmembrane</keyword>
<comment type="caution">
    <text evidence="3">The sequence shown here is derived from an EMBL/GenBank/DDBJ whole genome shotgun (WGS) entry which is preliminary data.</text>
</comment>
<accession>A0A317K4K6</accession>
<keyword evidence="1" id="KW-0472">Membrane</keyword>
<dbReference type="Pfam" id="PF13795">
    <property type="entry name" value="HupE_UreJ_2"/>
    <property type="match status" value="1"/>
</dbReference>
<feature type="signal peptide" evidence="2">
    <location>
        <begin position="1"/>
        <end position="28"/>
    </location>
</feature>
<keyword evidence="4" id="KW-1185">Reference proteome</keyword>
<dbReference type="OrthoDB" id="9808870at2"/>